<comment type="caution">
    <text evidence="6">The sequence shown here is derived from an EMBL/GenBank/DDBJ whole genome shotgun (WGS) entry which is preliminary data.</text>
</comment>
<dbReference type="SMART" id="SM00191">
    <property type="entry name" value="Int_alpha"/>
    <property type="match status" value="1"/>
</dbReference>
<dbReference type="Pfam" id="PF01839">
    <property type="entry name" value="FG-GAP"/>
    <property type="match status" value="1"/>
</dbReference>
<evidence type="ECO:0000256" key="2">
    <source>
        <dbReference type="ARBA" id="ARBA00022737"/>
    </source>
</evidence>
<dbReference type="PROSITE" id="PS51470">
    <property type="entry name" value="FG_GAP"/>
    <property type="match status" value="1"/>
</dbReference>
<dbReference type="SUPFAM" id="SSF69318">
    <property type="entry name" value="Integrin alpha N-terminal domain"/>
    <property type="match status" value="1"/>
</dbReference>
<dbReference type="EMBL" id="CAJVAF010000203">
    <property type="protein sequence ID" value="CAG7591606.1"/>
    <property type="molecule type" value="Genomic_DNA"/>
</dbReference>
<dbReference type="InterPro" id="IPR013519">
    <property type="entry name" value="Int_alpha_beta-p"/>
</dbReference>
<name>A0A8S4C3S7_9ACAR</name>
<dbReference type="InterPro" id="IPR028994">
    <property type="entry name" value="Integrin_alpha_N"/>
</dbReference>
<feature type="repeat" description="FG-GAP" evidence="5">
    <location>
        <begin position="8"/>
        <end position="68"/>
    </location>
</feature>
<proteinExistence type="predicted"/>
<keyword evidence="3" id="KW-0378">Hydrolase</keyword>
<evidence type="ECO:0000256" key="4">
    <source>
        <dbReference type="ARBA" id="ARBA00023180"/>
    </source>
</evidence>
<reference evidence="6" key="1">
    <citation type="submission" date="2021-06" db="EMBL/GenBank/DDBJ databases">
        <authorList>
            <person name="Nardi T."/>
            <person name="Nardi T."/>
        </authorList>
    </citation>
    <scope>NUCLEOTIDE SEQUENCE</scope>
</reference>
<keyword evidence="4" id="KW-0325">Glycoprotein</keyword>
<organism evidence="6 7">
    <name type="scientific">Hyalomma marginatum</name>
    <dbReference type="NCBI Taxonomy" id="34627"/>
    <lineage>
        <taxon>Eukaryota</taxon>
        <taxon>Metazoa</taxon>
        <taxon>Ecdysozoa</taxon>
        <taxon>Arthropoda</taxon>
        <taxon>Chelicerata</taxon>
        <taxon>Arachnida</taxon>
        <taxon>Acari</taxon>
        <taxon>Parasitiformes</taxon>
        <taxon>Ixodida</taxon>
        <taxon>Ixodoidea</taxon>
        <taxon>Ixodidae</taxon>
        <taxon>Hyalomminae</taxon>
        <taxon>Hyalomma</taxon>
    </lineage>
</organism>
<dbReference type="PANTHER" id="PTHR23221">
    <property type="entry name" value="GLYCOSYLPHOSPHATIDYLINOSITOL PHOSPHOLIPASE D"/>
    <property type="match status" value="1"/>
</dbReference>
<evidence type="ECO:0000256" key="5">
    <source>
        <dbReference type="PROSITE-ProRule" id="PRU00803"/>
    </source>
</evidence>
<dbReference type="PANTHER" id="PTHR23221:SF7">
    <property type="entry name" value="PHOSPHATIDYLINOSITOL-GLYCAN-SPECIFIC PHOSPHOLIPASE D"/>
    <property type="match status" value="1"/>
</dbReference>
<dbReference type="Gene3D" id="2.130.10.130">
    <property type="entry name" value="Integrin alpha, N-terminal"/>
    <property type="match status" value="1"/>
</dbReference>
<protein>
    <submittedName>
        <fullName evidence="6">FG-GAP repeat-containing protein</fullName>
    </submittedName>
</protein>
<accession>A0A8S4C3S7</accession>
<dbReference type="InterPro" id="IPR013517">
    <property type="entry name" value="FG-GAP"/>
</dbReference>
<keyword evidence="1" id="KW-0732">Signal</keyword>
<sequence length="68" mass="6924">MLSSLNGTNGLIINGIAAYGRAGTSVSSAGDINGDGRSDIVIGAPGDGSTYEYLGQTMYVVYGQDTFI</sequence>
<dbReference type="GO" id="GO:0016787">
    <property type="term" value="F:hydrolase activity"/>
    <property type="evidence" value="ECO:0007669"/>
    <property type="project" value="UniProtKB-KW"/>
</dbReference>
<evidence type="ECO:0000256" key="1">
    <source>
        <dbReference type="ARBA" id="ARBA00022729"/>
    </source>
</evidence>
<dbReference type="AlphaFoldDB" id="A0A8S4C3S7"/>
<evidence type="ECO:0000313" key="7">
    <source>
        <dbReference type="Proteomes" id="UP000837675"/>
    </source>
</evidence>
<evidence type="ECO:0000313" key="6">
    <source>
        <dbReference type="EMBL" id="CAG7591606.1"/>
    </source>
</evidence>
<dbReference type="Proteomes" id="UP000837675">
    <property type="component" value="Unassembled WGS sequence"/>
</dbReference>
<evidence type="ECO:0000256" key="3">
    <source>
        <dbReference type="ARBA" id="ARBA00022801"/>
    </source>
</evidence>
<keyword evidence="2" id="KW-0677">Repeat</keyword>
<gene>
    <name evidence="6" type="ORF">MHYMCMPASI_00456</name>
</gene>
<keyword evidence="7" id="KW-1185">Reference proteome</keyword>